<reference evidence="4" key="1">
    <citation type="journal article" date="2014" name="Genome Biol. Evol.">
        <title>Pangenome evidence for extensive interdomain horizontal transfer affecting lineage core and shell genes in uncultured planktonic thaumarchaeota and euryarchaeota.</title>
        <authorList>
            <person name="Deschamps P."/>
            <person name="Zivanovic Y."/>
            <person name="Moreira D."/>
            <person name="Rodriguez-Valera F."/>
            <person name="Lopez-Garcia P."/>
        </authorList>
    </citation>
    <scope>NUCLEOTIDE SEQUENCE</scope>
</reference>
<dbReference type="Gene3D" id="3.60.15.10">
    <property type="entry name" value="Ribonuclease Z/Hydroxyacylglutathione hydrolase-like"/>
    <property type="match status" value="1"/>
</dbReference>
<accession>A0A075GJW5</accession>
<dbReference type="GO" id="GO:0004521">
    <property type="term" value="F:RNA endonuclease activity"/>
    <property type="evidence" value="ECO:0007669"/>
    <property type="project" value="TreeGrafter"/>
</dbReference>
<dbReference type="InterPro" id="IPR036866">
    <property type="entry name" value="RibonucZ/Hydroxyglut_hydro"/>
</dbReference>
<protein>
    <submittedName>
        <fullName evidence="4">RNA-metabolising metallo-beta-lactamase family protein</fullName>
    </submittedName>
</protein>
<dbReference type="InterPro" id="IPR022712">
    <property type="entry name" value="Beta_Casp"/>
</dbReference>
<dbReference type="Gene3D" id="3.40.50.10890">
    <property type="match status" value="1"/>
</dbReference>
<dbReference type="Pfam" id="PF00753">
    <property type="entry name" value="Lactamase_B"/>
    <property type="match status" value="1"/>
</dbReference>
<dbReference type="PANTHER" id="PTHR11203:SF52">
    <property type="entry name" value="MRNA 3-END PROCESSING FACTOR"/>
    <property type="match status" value="1"/>
</dbReference>
<dbReference type="SMART" id="SM00849">
    <property type="entry name" value="Lactamase_B"/>
    <property type="match status" value="1"/>
</dbReference>
<dbReference type="InterPro" id="IPR011108">
    <property type="entry name" value="RMMBL"/>
</dbReference>
<dbReference type="Pfam" id="PF10996">
    <property type="entry name" value="Beta-Casp"/>
    <property type="match status" value="1"/>
</dbReference>
<dbReference type="EMBL" id="KF900703">
    <property type="protein sequence ID" value="AIF04244.1"/>
    <property type="molecule type" value="Genomic_DNA"/>
</dbReference>
<dbReference type="SMART" id="SM01027">
    <property type="entry name" value="Beta-Casp"/>
    <property type="match status" value="1"/>
</dbReference>
<evidence type="ECO:0000256" key="1">
    <source>
        <dbReference type="ARBA" id="ARBA00022801"/>
    </source>
</evidence>
<dbReference type="PANTHER" id="PTHR11203">
    <property type="entry name" value="CLEAVAGE AND POLYADENYLATION SPECIFICITY FACTOR FAMILY MEMBER"/>
    <property type="match status" value="1"/>
</dbReference>
<feature type="domain" description="Beta-Casp" evidence="3">
    <location>
        <begin position="246"/>
        <end position="355"/>
    </location>
</feature>
<evidence type="ECO:0000259" key="2">
    <source>
        <dbReference type="SMART" id="SM00849"/>
    </source>
</evidence>
<name>A0A075GJW5_9EURY</name>
<organism evidence="4">
    <name type="scientific">uncultured marine group II/III euryarchaeote KM3_172_F11</name>
    <dbReference type="NCBI Taxonomy" id="1457929"/>
    <lineage>
        <taxon>Archaea</taxon>
        <taxon>Methanobacteriati</taxon>
        <taxon>Methanobacteriota</taxon>
        <taxon>environmental samples</taxon>
    </lineage>
</organism>
<dbReference type="GO" id="GO:0016787">
    <property type="term" value="F:hydrolase activity"/>
    <property type="evidence" value="ECO:0007669"/>
    <property type="project" value="UniProtKB-KW"/>
</dbReference>
<evidence type="ECO:0000313" key="4">
    <source>
        <dbReference type="EMBL" id="AIF04244.1"/>
    </source>
</evidence>
<dbReference type="InterPro" id="IPR050698">
    <property type="entry name" value="MBL"/>
</dbReference>
<evidence type="ECO:0000259" key="3">
    <source>
        <dbReference type="SMART" id="SM01027"/>
    </source>
</evidence>
<sequence>MVLYSPGRTSSYPTDPVDSGIRIHFLGGGDEVGNVGCVLEDKTGTRILIDYGLAPTRPPRYPSECPPIDHAIITHSHIDHIGMAPWLVGHHGTRLHGTTLTAAVSEMMWRDTYKVSSIEGYPLPWDMRDLDAALGAWETHDMGEWFKIGAWRLRFHLAGHIPGAAMIEIETPELRLLWGGDMDTRQNPNVAGAKPVKCDILCIESTYGGREHPNRLEEEARLVARVKEVVSRGGLALIPAFASGRCQDILRILHTAAPHLEVHFDGMGTRVTKHWMNNPEHIHQPEGLEKVWRWARKVRSKSDRKKALEADVIVTTSGMLDGGPAIWYLNRLRHDSANAILLTGYQAEGSGGRSLLDKGRLPIFGNITPVDLEVSQFQLSNHAGHSELQSFVRACEPRHVVFFHGDTEAREAISAEFTQQPTPSLPLNGTPINLK</sequence>
<feature type="domain" description="Metallo-beta-lactamase" evidence="2">
    <location>
        <begin position="33"/>
        <end position="234"/>
    </location>
</feature>
<dbReference type="Pfam" id="PF07521">
    <property type="entry name" value="RMMBL"/>
    <property type="match status" value="1"/>
</dbReference>
<keyword evidence="1" id="KW-0378">Hydrolase</keyword>
<dbReference type="InterPro" id="IPR001279">
    <property type="entry name" value="Metallo-B-lactamas"/>
</dbReference>
<proteinExistence type="predicted"/>
<dbReference type="AlphaFoldDB" id="A0A075GJW5"/>
<dbReference type="SUPFAM" id="SSF56281">
    <property type="entry name" value="Metallo-hydrolase/oxidoreductase"/>
    <property type="match status" value="1"/>
</dbReference>